<dbReference type="Gene3D" id="3.40.1350.10">
    <property type="match status" value="1"/>
</dbReference>
<name>X1HRF5_9ZZZZ</name>
<reference evidence="1" key="1">
    <citation type="journal article" date="2014" name="Front. Microbiol.">
        <title>High frequency of phylogenetically diverse reductive dehalogenase-homologous genes in deep subseafloor sedimentary metagenomes.</title>
        <authorList>
            <person name="Kawai M."/>
            <person name="Futagami T."/>
            <person name="Toyoda A."/>
            <person name="Takaki Y."/>
            <person name="Nishi S."/>
            <person name="Hori S."/>
            <person name="Arai W."/>
            <person name="Tsubouchi T."/>
            <person name="Morono Y."/>
            <person name="Uchiyama I."/>
            <person name="Ito T."/>
            <person name="Fujiyama A."/>
            <person name="Inagaki F."/>
            <person name="Takami H."/>
        </authorList>
    </citation>
    <scope>NUCLEOTIDE SEQUENCE</scope>
    <source>
        <strain evidence="1">Expedition CK06-06</strain>
    </source>
</reference>
<sequence>MNTVVKGRRSELMVMAKLLEHGFNVFECVADAQGIDCGVLGDNDMFYPIQVKS</sequence>
<evidence type="ECO:0000313" key="1">
    <source>
        <dbReference type="EMBL" id="GAH72037.1"/>
    </source>
</evidence>
<protein>
    <recommendedName>
        <fullName evidence="2">Holliday junction resolvase</fullName>
    </recommendedName>
</protein>
<organism evidence="1">
    <name type="scientific">marine sediment metagenome</name>
    <dbReference type="NCBI Taxonomy" id="412755"/>
    <lineage>
        <taxon>unclassified sequences</taxon>
        <taxon>metagenomes</taxon>
        <taxon>ecological metagenomes</taxon>
    </lineage>
</organism>
<dbReference type="GO" id="GO:0003676">
    <property type="term" value="F:nucleic acid binding"/>
    <property type="evidence" value="ECO:0007669"/>
    <property type="project" value="InterPro"/>
</dbReference>
<dbReference type="EMBL" id="BARU01028560">
    <property type="protein sequence ID" value="GAH72037.1"/>
    <property type="molecule type" value="Genomic_DNA"/>
</dbReference>
<dbReference type="AlphaFoldDB" id="X1HRF5"/>
<proteinExistence type="predicted"/>
<accession>X1HRF5</accession>
<feature type="non-terminal residue" evidence="1">
    <location>
        <position position="53"/>
    </location>
</feature>
<evidence type="ECO:0008006" key="2">
    <source>
        <dbReference type="Google" id="ProtNLM"/>
    </source>
</evidence>
<comment type="caution">
    <text evidence="1">The sequence shown here is derived from an EMBL/GenBank/DDBJ whole genome shotgun (WGS) entry which is preliminary data.</text>
</comment>
<gene>
    <name evidence="1" type="ORF">S03H2_45568</name>
</gene>
<dbReference type="InterPro" id="IPR011856">
    <property type="entry name" value="tRNA_endonuc-like_dom_sf"/>
</dbReference>